<comment type="caution">
    <text evidence="9">The sequence shown here is derived from an EMBL/GenBank/DDBJ whole genome shotgun (WGS) entry which is preliminary data.</text>
</comment>
<keyword evidence="10" id="KW-1185">Reference proteome</keyword>
<evidence type="ECO:0000256" key="4">
    <source>
        <dbReference type="ARBA" id="ARBA00022692"/>
    </source>
</evidence>
<feature type="domain" description="TonB-dependent receptor plug" evidence="8">
    <location>
        <begin position="117"/>
        <end position="227"/>
    </location>
</feature>
<protein>
    <submittedName>
        <fullName evidence="9">SusC/RagA family TonB-linked outer membrane protein</fullName>
    </submittedName>
</protein>
<keyword evidence="2 7" id="KW-0813">Transport</keyword>
<evidence type="ECO:0000256" key="1">
    <source>
        <dbReference type="ARBA" id="ARBA00004571"/>
    </source>
</evidence>
<keyword evidence="6 7" id="KW-0998">Cell outer membrane</keyword>
<proteinExistence type="inferred from homology"/>
<evidence type="ECO:0000256" key="7">
    <source>
        <dbReference type="PROSITE-ProRule" id="PRU01360"/>
    </source>
</evidence>
<evidence type="ECO:0000256" key="2">
    <source>
        <dbReference type="ARBA" id="ARBA00022448"/>
    </source>
</evidence>
<dbReference type="AlphaFoldDB" id="A0A6N8L072"/>
<evidence type="ECO:0000256" key="5">
    <source>
        <dbReference type="ARBA" id="ARBA00023136"/>
    </source>
</evidence>
<evidence type="ECO:0000256" key="6">
    <source>
        <dbReference type="ARBA" id="ARBA00023237"/>
    </source>
</evidence>
<dbReference type="InterPro" id="IPR012910">
    <property type="entry name" value="Plug_dom"/>
</dbReference>
<gene>
    <name evidence="9" type="ORF">GQF63_11785</name>
</gene>
<name>A0A6N8L072_9SPHI</name>
<sequence>MLRTVLRIGCIYTIMQFNNSLSAQEQKYIVKIVDENSKKPIAGATISVNKKPINRSNLEGIFSFNWKNNPHVTLTHINYCDTSITLQQDFQVIFLTPKTTSLSEVVVRRNNINDVDIRNLAGSVVTVDITKLSERSELDMGRLFEGQVPGLTISYSGELGTKPQIRLRGNSSLLYKGNANAPLFVMDGVVISTETFLTLSPNDFQTIKVLKDAPATALYGIKAANGVIELTSKKGFSGKPLVSFYMKQGITLRGERSVLMMGTDEKLRFEEKMERSDLPGYLYSERYIRKLYEGASDLHEKIRMGQRILDSLRSFETDWFKELIKMNHFQSHVINIRGGNNHSNYFYSANYSSQGGRIPGNSIEQLTARANFDYPLSDILNLSFNNSIGIATSKTENGMNNDPTALAFSLNPYETKQSESLTSYPGRSYQDLIKQYRKRNTSKRLNSTLIGHWDILKGISLSGVIGIDYSLAELYQRIYSTAYSQREAPINAMGYLNESDSKDLGFTSNFRLNYQRQFAKHDLYWGINTDYYQANVNTIGAAGFGIPDELESLSGINQGLTKSYAPTISGIKSQNKQLGFGAALGYSYDNTYDFYASLKRDGSSLLPNNARWNDAWSAGIGWNPSSYSFLNKQDIISHLKVKASVGYTASMVGITAKDIRTTFNNSSHSFYGQNRLLELMALPNRNLRPQQTYSTNLSIDVGLDKRVNLLLTWYNNMTKQAIVNTPVASSNGFKTYAQNIGELQNSGLETTISGDLLRFGVFSWNSSISLSYNRNLVKKLYGTDRLFLTDESFIPEYEVGKPLGVMYGLISNGIHPLKGIPEYLQPDGNVIDLKAPLRASYFQHLGYAIAPYHGFFNNYISFKNWSLNINFNYGFGGINRYSNSYVRESRDAHFNAIKGQLDNMWFDVGDENKIYPAKNLPTILYDLLKNYANTTTIYKSDYIKLNYVQLSYNWFPNEKTIKYVKSARFSVQADNISTYRRQKDIGGLNVVHQPVVTLSLYLKF</sequence>
<dbReference type="PROSITE" id="PS52016">
    <property type="entry name" value="TONB_DEPENDENT_REC_3"/>
    <property type="match status" value="1"/>
</dbReference>
<comment type="similarity">
    <text evidence="7">Belongs to the TonB-dependent receptor family.</text>
</comment>
<dbReference type="Gene3D" id="2.40.170.20">
    <property type="entry name" value="TonB-dependent receptor, beta-barrel domain"/>
    <property type="match status" value="1"/>
</dbReference>
<evidence type="ECO:0000259" key="8">
    <source>
        <dbReference type="Pfam" id="PF07715"/>
    </source>
</evidence>
<keyword evidence="3 7" id="KW-1134">Transmembrane beta strand</keyword>
<dbReference type="EMBL" id="WSQA01000008">
    <property type="protein sequence ID" value="MVZ62707.1"/>
    <property type="molecule type" value="Genomic_DNA"/>
</dbReference>
<evidence type="ECO:0000256" key="3">
    <source>
        <dbReference type="ARBA" id="ARBA00022452"/>
    </source>
</evidence>
<comment type="subcellular location">
    <subcellularLocation>
        <location evidence="1 7">Cell outer membrane</location>
        <topology evidence="1 7">Multi-pass membrane protein</topology>
    </subcellularLocation>
</comment>
<keyword evidence="4 7" id="KW-0812">Transmembrane</keyword>
<dbReference type="Gene3D" id="2.170.130.10">
    <property type="entry name" value="TonB-dependent receptor, plug domain"/>
    <property type="match status" value="1"/>
</dbReference>
<dbReference type="Proteomes" id="UP000435036">
    <property type="component" value="Unassembled WGS sequence"/>
</dbReference>
<dbReference type="SUPFAM" id="SSF56935">
    <property type="entry name" value="Porins"/>
    <property type="match status" value="1"/>
</dbReference>
<dbReference type="GO" id="GO:0009279">
    <property type="term" value="C:cell outer membrane"/>
    <property type="evidence" value="ECO:0007669"/>
    <property type="project" value="UniProtKB-SubCell"/>
</dbReference>
<dbReference type="InterPro" id="IPR023996">
    <property type="entry name" value="TonB-dep_OMP_SusC/RagA"/>
</dbReference>
<evidence type="ECO:0000313" key="10">
    <source>
        <dbReference type="Proteomes" id="UP000435036"/>
    </source>
</evidence>
<dbReference type="InterPro" id="IPR036942">
    <property type="entry name" value="Beta-barrel_TonB_sf"/>
</dbReference>
<dbReference type="InterPro" id="IPR039426">
    <property type="entry name" value="TonB-dep_rcpt-like"/>
</dbReference>
<reference evidence="9 10" key="1">
    <citation type="submission" date="2019-12" db="EMBL/GenBank/DDBJ databases">
        <authorList>
            <person name="Dong K."/>
        </authorList>
    </citation>
    <scope>NUCLEOTIDE SEQUENCE [LARGE SCALE GENOMIC DNA]</scope>
    <source>
        <strain evidence="9 10">JCM 31225</strain>
    </source>
</reference>
<dbReference type="Pfam" id="PF07715">
    <property type="entry name" value="Plug"/>
    <property type="match status" value="1"/>
</dbReference>
<organism evidence="9 10">
    <name type="scientific">Sphingobacterium humi</name>
    <dbReference type="NCBI Taxonomy" id="1796905"/>
    <lineage>
        <taxon>Bacteria</taxon>
        <taxon>Pseudomonadati</taxon>
        <taxon>Bacteroidota</taxon>
        <taxon>Sphingobacteriia</taxon>
        <taxon>Sphingobacteriales</taxon>
        <taxon>Sphingobacteriaceae</taxon>
        <taxon>Sphingobacterium</taxon>
    </lineage>
</organism>
<dbReference type="InterPro" id="IPR037066">
    <property type="entry name" value="Plug_dom_sf"/>
</dbReference>
<accession>A0A6N8L072</accession>
<dbReference type="NCBIfam" id="TIGR04056">
    <property type="entry name" value="OMP_RagA_SusC"/>
    <property type="match status" value="1"/>
</dbReference>
<keyword evidence="5 7" id="KW-0472">Membrane</keyword>
<evidence type="ECO:0000313" key="9">
    <source>
        <dbReference type="EMBL" id="MVZ62707.1"/>
    </source>
</evidence>